<comment type="caution">
    <text evidence="3">The sequence shown here is derived from an EMBL/GenBank/DDBJ whole genome shotgun (WGS) entry which is preliminary data.</text>
</comment>
<proteinExistence type="predicted"/>
<accession>A0AAP5ERY3</accession>
<feature type="chain" id="PRO_5042969719" evidence="1">
    <location>
        <begin position="22"/>
        <end position="84"/>
    </location>
</feature>
<dbReference type="EMBL" id="JAMXWF010000030">
    <property type="protein sequence ID" value="MDQ6411339.1"/>
    <property type="molecule type" value="Genomic_DNA"/>
</dbReference>
<dbReference type="RefSeq" id="WP_266260412.1">
    <property type="nucleotide sequence ID" value="NZ_JAMXWF010000030.1"/>
</dbReference>
<dbReference type="EMBL" id="JAPKHW010000030">
    <property type="protein sequence ID" value="MCX4149521.1"/>
    <property type="molecule type" value="Genomic_DNA"/>
</dbReference>
<evidence type="ECO:0000256" key="1">
    <source>
        <dbReference type="SAM" id="SignalP"/>
    </source>
</evidence>
<evidence type="ECO:0000313" key="2">
    <source>
        <dbReference type="EMBL" id="MCX4149521.1"/>
    </source>
</evidence>
<reference evidence="3" key="1">
    <citation type="submission" date="2022-06" db="EMBL/GenBank/DDBJ databases">
        <title>PHB producers.</title>
        <authorList>
            <person name="Besaury L."/>
        </authorList>
    </citation>
    <scope>NUCLEOTIDE SEQUENCE</scope>
    <source>
        <strain evidence="3 4">SEWS6</strain>
    </source>
</reference>
<organism evidence="3 5">
    <name type="scientific">Paraburkholderia madseniana</name>
    <dbReference type="NCBI Taxonomy" id="2599607"/>
    <lineage>
        <taxon>Bacteria</taxon>
        <taxon>Pseudomonadati</taxon>
        <taxon>Pseudomonadota</taxon>
        <taxon>Betaproteobacteria</taxon>
        <taxon>Burkholderiales</taxon>
        <taxon>Burkholderiaceae</taxon>
        <taxon>Paraburkholderia</taxon>
    </lineage>
</organism>
<keyword evidence="1" id="KW-0732">Signal</keyword>
<dbReference type="Proteomes" id="UP001209412">
    <property type="component" value="Unassembled WGS sequence"/>
</dbReference>
<gene>
    <name evidence="3" type="ORF">NIE36_29700</name>
    <name evidence="2" type="ORF">OSB80_29765</name>
</gene>
<evidence type="ECO:0000313" key="4">
    <source>
        <dbReference type="Proteomes" id="UP001209412"/>
    </source>
</evidence>
<dbReference type="AlphaFoldDB" id="A0AAP5ERY3"/>
<evidence type="ECO:0000313" key="3">
    <source>
        <dbReference type="EMBL" id="MDQ6411339.1"/>
    </source>
</evidence>
<dbReference type="InterPro" id="IPR025421">
    <property type="entry name" value="DUF4148"/>
</dbReference>
<sequence>MKHLFFALALVAGSTCVSAFAQTPSPAQTTNGSPQIASNDADQWVAPHSQASLSMTRAQVYNELVKAERDGQLATLNSTIYAHP</sequence>
<protein>
    <submittedName>
        <fullName evidence="3">DUF4148 domain-containing protein</fullName>
    </submittedName>
</protein>
<keyword evidence="4" id="KW-1185">Reference proteome</keyword>
<dbReference type="Pfam" id="PF13663">
    <property type="entry name" value="DUF4148"/>
    <property type="match status" value="1"/>
</dbReference>
<name>A0AAP5ERY3_9BURK</name>
<dbReference type="Proteomes" id="UP001242288">
    <property type="component" value="Unassembled WGS sequence"/>
</dbReference>
<evidence type="ECO:0000313" key="5">
    <source>
        <dbReference type="Proteomes" id="UP001242288"/>
    </source>
</evidence>
<feature type="signal peptide" evidence="1">
    <location>
        <begin position="1"/>
        <end position="21"/>
    </location>
</feature>